<reference evidence="3" key="1">
    <citation type="journal article" date="2019" name="Int. J. Syst. Evol. Microbiol.">
        <title>The Global Catalogue of Microorganisms (GCM) 10K type strain sequencing project: providing services to taxonomists for standard genome sequencing and annotation.</title>
        <authorList>
            <consortium name="The Broad Institute Genomics Platform"/>
            <consortium name="The Broad Institute Genome Sequencing Center for Infectious Disease"/>
            <person name="Wu L."/>
            <person name="Ma J."/>
        </authorList>
    </citation>
    <scope>NUCLEOTIDE SEQUENCE [LARGE SCALE GENOMIC DNA]</scope>
    <source>
        <strain evidence="3">CCUG 63830</strain>
    </source>
</reference>
<comment type="caution">
    <text evidence="2">The sequence shown here is derived from an EMBL/GenBank/DDBJ whole genome shotgun (WGS) entry which is preliminary data.</text>
</comment>
<protein>
    <submittedName>
        <fullName evidence="2">Uncharacterized protein</fullName>
    </submittedName>
</protein>
<proteinExistence type="predicted"/>
<feature type="region of interest" description="Disordered" evidence="1">
    <location>
        <begin position="1"/>
        <end position="27"/>
    </location>
</feature>
<dbReference type="Proteomes" id="UP001596317">
    <property type="component" value="Unassembled WGS sequence"/>
</dbReference>
<name>A0ABW1ZRG5_9DEIO</name>
<gene>
    <name evidence="2" type="ORF">ACFP90_26245</name>
</gene>
<keyword evidence="3" id="KW-1185">Reference proteome</keyword>
<organism evidence="2 3">
    <name type="scientific">Deinococcus multiflagellatus</name>
    <dbReference type="NCBI Taxonomy" id="1656887"/>
    <lineage>
        <taxon>Bacteria</taxon>
        <taxon>Thermotogati</taxon>
        <taxon>Deinococcota</taxon>
        <taxon>Deinococci</taxon>
        <taxon>Deinococcales</taxon>
        <taxon>Deinococcaceae</taxon>
        <taxon>Deinococcus</taxon>
    </lineage>
</organism>
<evidence type="ECO:0000256" key="1">
    <source>
        <dbReference type="SAM" id="MobiDB-lite"/>
    </source>
</evidence>
<feature type="compositionally biased region" description="Low complexity" evidence="1">
    <location>
        <begin position="1"/>
        <end position="17"/>
    </location>
</feature>
<dbReference type="RefSeq" id="WP_224607514.1">
    <property type="nucleotide sequence ID" value="NZ_JAIQXV010000006.1"/>
</dbReference>
<evidence type="ECO:0000313" key="3">
    <source>
        <dbReference type="Proteomes" id="UP001596317"/>
    </source>
</evidence>
<sequence>MSGAPPARPAGSAVPVGTRAPQQTAGLDLEELTRRVYLLLLEDLRLERARRTGGQ</sequence>
<evidence type="ECO:0000313" key="2">
    <source>
        <dbReference type="EMBL" id="MFC6663525.1"/>
    </source>
</evidence>
<dbReference type="EMBL" id="JBHSWB010000003">
    <property type="protein sequence ID" value="MFC6663525.1"/>
    <property type="molecule type" value="Genomic_DNA"/>
</dbReference>
<accession>A0ABW1ZRG5</accession>